<protein>
    <recommendedName>
        <fullName evidence="7">ABC transporter domain-containing protein</fullName>
    </recommendedName>
</protein>
<reference evidence="8 9" key="1">
    <citation type="submission" date="2017-02" db="EMBL/GenBank/DDBJ databases">
        <title>Genomes of Trichoderma spp. with biocontrol activity.</title>
        <authorList>
            <person name="Gardiner D."/>
            <person name="Kazan K."/>
            <person name="Vos C."/>
            <person name="Harvey P."/>
        </authorList>
    </citation>
    <scope>NUCLEOTIDE SEQUENCE [LARGE SCALE GENOMIC DNA]</scope>
    <source>
        <strain evidence="8 9">Tr1</strain>
    </source>
</reference>
<dbReference type="Pfam" id="PF00005">
    <property type="entry name" value="ABC_tran"/>
    <property type="match status" value="1"/>
</dbReference>
<evidence type="ECO:0000256" key="1">
    <source>
        <dbReference type="ARBA" id="ARBA00022692"/>
    </source>
</evidence>
<dbReference type="PANTHER" id="PTHR24223:SF404">
    <property type="entry name" value="ABC MULTIDRUG TRANSPORTER (EUROFUNG)-RELATED"/>
    <property type="match status" value="1"/>
</dbReference>
<dbReference type="EMBL" id="MTYI01000256">
    <property type="protein sequence ID" value="PNP47734.1"/>
    <property type="molecule type" value="Genomic_DNA"/>
</dbReference>
<evidence type="ECO:0000259" key="7">
    <source>
        <dbReference type="Pfam" id="PF00005"/>
    </source>
</evidence>
<dbReference type="Proteomes" id="UP000236290">
    <property type="component" value="Unassembled WGS sequence"/>
</dbReference>
<dbReference type="InterPro" id="IPR050173">
    <property type="entry name" value="ABC_transporter_C-like"/>
</dbReference>
<dbReference type="InterPro" id="IPR036640">
    <property type="entry name" value="ABC1_TM_sf"/>
</dbReference>
<dbReference type="InterPro" id="IPR027417">
    <property type="entry name" value="P-loop_NTPase"/>
</dbReference>
<proteinExistence type="predicted"/>
<dbReference type="SUPFAM" id="SSF52540">
    <property type="entry name" value="P-loop containing nucleoside triphosphate hydrolases"/>
    <property type="match status" value="1"/>
</dbReference>
<accession>A0A2K0TQC5</accession>
<keyword evidence="1 6" id="KW-0812">Transmembrane</keyword>
<dbReference type="SUPFAM" id="SSF90123">
    <property type="entry name" value="ABC transporter transmembrane region"/>
    <property type="match status" value="1"/>
</dbReference>
<evidence type="ECO:0000256" key="2">
    <source>
        <dbReference type="ARBA" id="ARBA00022741"/>
    </source>
</evidence>
<dbReference type="Gene3D" id="3.40.50.300">
    <property type="entry name" value="P-loop containing nucleotide triphosphate hydrolases"/>
    <property type="match status" value="1"/>
</dbReference>
<dbReference type="OrthoDB" id="6500128at2759"/>
<keyword evidence="3" id="KW-0067">ATP-binding</keyword>
<sequence>MLGLMNHWRQAIEKLRATEIDVSGKFRILRVWAIIIGNVPGSLAPFVTLAIYALVALTSGDHTLLVTQAFTSLALINLVTEPLLMFCQALPSLTQAVSCFSRIENFLIINSPLWHLKSHSPLEEDTTAMPLRFRAEHSSSPHLVTFQSADISWFPKNHHEQVVLRNLNFSIPTGFTAIVGPVGSGKTSLLASIIGETTVVSGEMQSHITSRVAFCAQKPWLTNDTIKNNIIGELEFDQTWFSYVIQSCALGEDLENLPGGIMTVVGENGLSLSGGQRQRVVCRATESSNFKYRT</sequence>
<evidence type="ECO:0000313" key="8">
    <source>
        <dbReference type="EMBL" id="PNP47734.1"/>
    </source>
</evidence>
<dbReference type="GO" id="GO:0005524">
    <property type="term" value="F:ATP binding"/>
    <property type="evidence" value="ECO:0007669"/>
    <property type="project" value="UniProtKB-KW"/>
</dbReference>
<dbReference type="Gene3D" id="1.20.1560.10">
    <property type="entry name" value="ABC transporter type 1, transmembrane domain"/>
    <property type="match status" value="1"/>
</dbReference>
<name>A0A2K0TQC5_TRIHA</name>
<evidence type="ECO:0000256" key="5">
    <source>
        <dbReference type="ARBA" id="ARBA00023136"/>
    </source>
</evidence>
<evidence type="ECO:0000256" key="6">
    <source>
        <dbReference type="SAM" id="Phobius"/>
    </source>
</evidence>
<dbReference type="GO" id="GO:0042626">
    <property type="term" value="F:ATPase-coupled transmembrane transporter activity"/>
    <property type="evidence" value="ECO:0007669"/>
    <property type="project" value="TreeGrafter"/>
</dbReference>
<comment type="caution">
    <text evidence="8">The sequence shown here is derived from an EMBL/GenBank/DDBJ whole genome shotgun (WGS) entry which is preliminary data.</text>
</comment>
<feature type="transmembrane region" description="Helical" evidence="6">
    <location>
        <begin position="31"/>
        <end position="55"/>
    </location>
</feature>
<dbReference type="PANTHER" id="PTHR24223">
    <property type="entry name" value="ATP-BINDING CASSETTE SUB-FAMILY C"/>
    <property type="match status" value="1"/>
</dbReference>
<keyword evidence="4 6" id="KW-1133">Transmembrane helix</keyword>
<gene>
    <name evidence="8" type="ORF">THARTR1_10495</name>
</gene>
<evidence type="ECO:0000256" key="3">
    <source>
        <dbReference type="ARBA" id="ARBA00022840"/>
    </source>
</evidence>
<dbReference type="AlphaFoldDB" id="A0A2K0TQC5"/>
<evidence type="ECO:0000313" key="9">
    <source>
        <dbReference type="Proteomes" id="UP000236290"/>
    </source>
</evidence>
<keyword evidence="2" id="KW-0547">Nucleotide-binding</keyword>
<organism evidence="8 9">
    <name type="scientific">Trichoderma harzianum</name>
    <name type="common">Hypocrea lixii</name>
    <dbReference type="NCBI Taxonomy" id="5544"/>
    <lineage>
        <taxon>Eukaryota</taxon>
        <taxon>Fungi</taxon>
        <taxon>Dikarya</taxon>
        <taxon>Ascomycota</taxon>
        <taxon>Pezizomycotina</taxon>
        <taxon>Sordariomycetes</taxon>
        <taxon>Hypocreomycetidae</taxon>
        <taxon>Hypocreales</taxon>
        <taxon>Hypocreaceae</taxon>
        <taxon>Trichoderma</taxon>
    </lineage>
</organism>
<dbReference type="GO" id="GO:0016020">
    <property type="term" value="C:membrane"/>
    <property type="evidence" value="ECO:0007669"/>
    <property type="project" value="InterPro"/>
</dbReference>
<feature type="domain" description="ABC transporter" evidence="7">
    <location>
        <begin position="164"/>
        <end position="281"/>
    </location>
</feature>
<dbReference type="InterPro" id="IPR003439">
    <property type="entry name" value="ABC_transporter-like_ATP-bd"/>
</dbReference>
<dbReference type="GO" id="GO:0016887">
    <property type="term" value="F:ATP hydrolysis activity"/>
    <property type="evidence" value="ECO:0007669"/>
    <property type="project" value="InterPro"/>
</dbReference>
<evidence type="ECO:0000256" key="4">
    <source>
        <dbReference type="ARBA" id="ARBA00022989"/>
    </source>
</evidence>
<keyword evidence="5 6" id="KW-0472">Membrane</keyword>